<comment type="caution">
    <text evidence="2">The sequence shown here is derived from an EMBL/GenBank/DDBJ whole genome shotgun (WGS) entry which is preliminary data.</text>
</comment>
<dbReference type="AlphaFoldDB" id="A0AAI8VPY7"/>
<reference evidence="2" key="1">
    <citation type="submission" date="2023-10" db="EMBL/GenBank/DDBJ databases">
        <authorList>
            <person name="Hackl T."/>
        </authorList>
    </citation>
    <scope>NUCLEOTIDE SEQUENCE</scope>
</reference>
<evidence type="ECO:0000256" key="1">
    <source>
        <dbReference type="ARBA" id="ARBA00023122"/>
    </source>
</evidence>
<dbReference type="SUPFAM" id="SSF54631">
    <property type="entry name" value="CBS-domain pair"/>
    <property type="match status" value="1"/>
</dbReference>
<name>A0AAI8VPY7_9PEZI</name>
<keyword evidence="3" id="KW-1185">Reference proteome</keyword>
<dbReference type="InterPro" id="IPR046342">
    <property type="entry name" value="CBS_dom_sf"/>
</dbReference>
<dbReference type="Proteomes" id="UP001295740">
    <property type="component" value="Unassembled WGS sequence"/>
</dbReference>
<evidence type="ECO:0000313" key="3">
    <source>
        <dbReference type="Proteomes" id="UP001295740"/>
    </source>
</evidence>
<evidence type="ECO:0000313" key="2">
    <source>
        <dbReference type="EMBL" id="CAJ2508948.1"/>
    </source>
</evidence>
<gene>
    <name evidence="2" type="ORF">KHLLAP_LOCUS9416</name>
</gene>
<dbReference type="InterPro" id="IPR013785">
    <property type="entry name" value="Aldolase_TIM"/>
</dbReference>
<protein>
    <submittedName>
        <fullName evidence="2">Uu.00g139740.m01.CDS01</fullName>
    </submittedName>
</protein>
<dbReference type="Gene3D" id="3.20.20.70">
    <property type="entry name" value="Aldolase class I"/>
    <property type="match status" value="1"/>
</dbReference>
<accession>A0AAI8VPY7</accession>
<sequence>MGIGKTGTEFAAPEASRVFAKSRNGKLPIVDKDLNLISMISRSDLAKELAFSPAEQAASPVHSQAMKPLSRLGNIYGDRAKAPASGKTMMSVASTKIW</sequence>
<keyword evidence="1" id="KW-0129">CBS domain</keyword>
<organism evidence="2 3">
    <name type="scientific">Anthostomella pinea</name>
    <dbReference type="NCBI Taxonomy" id="933095"/>
    <lineage>
        <taxon>Eukaryota</taxon>
        <taxon>Fungi</taxon>
        <taxon>Dikarya</taxon>
        <taxon>Ascomycota</taxon>
        <taxon>Pezizomycotina</taxon>
        <taxon>Sordariomycetes</taxon>
        <taxon>Xylariomycetidae</taxon>
        <taxon>Xylariales</taxon>
        <taxon>Xylariaceae</taxon>
        <taxon>Anthostomella</taxon>
    </lineage>
</organism>
<dbReference type="EMBL" id="CAUWAG010000012">
    <property type="protein sequence ID" value="CAJ2508948.1"/>
    <property type="molecule type" value="Genomic_DNA"/>
</dbReference>
<proteinExistence type="predicted"/>